<comment type="caution">
    <text evidence="2">The sequence shown here is derived from an EMBL/GenBank/DDBJ whole genome shotgun (WGS) entry which is preliminary data.</text>
</comment>
<accession>A0ABD1PF94</accession>
<evidence type="ECO:0000313" key="3">
    <source>
        <dbReference type="Proteomes" id="UP001604336"/>
    </source>
</evidence>
<dbReference type="EMBL" id="JBFOLK010000014">
    <property type="protein sequence ID" value="KAL2461276.1"/>
    <property type="molecule type" value="Genomic_DNA"/>
</dbReference>
<dbReference type="Pfam" id="PF02213">
    <property type="entry name" value="GYF"/>
    <property type="match status" value="1"/>
</dbReference>
<dbReference type="InterPro" id="IPR003169">
    <property type="entry name" value="GYF"/>
</dbReference>
<evidence type="ECO:0000313" key="2">
    <source>
        <dbReference type="EMBL" id="KAL2461276.1"/>
    </source>
</evidence>
<reference evidence="3" key="1">
    <citation type="submission" date="2024-07" db="EMBL/GenBank/DDBJ databases">
        <title>Two chromosome-level genome assemblies of Korean endemic species Abeliophyllum distichum and Forsythia ovata (Oleaceae).</title>
        <authorList>
            <person name="Jang H."/>
        </authorList>
    </citation>
    <scope>NUCLEOTIDE SEQUENCE [LARGE SCALE GENOMIC DNA]</scope>
</reference>
<dbReference type="Gene3D" id="3.30.1490.40">
    <property type="match status" value="1"/>
</dbReference>
<organism evidence="2 3">
    <name type="scientific">Abeliophyllum distichum</name>
    <dbReference type="NCBI Taxonomy" id="126358"/>
    <lineage>
        <taxon>Eukaryota</taxon>
        <taxon>Viridiplantae</taxon>
        <taxon>Streptophyta</taxon>
        <taxon>Embryophyta</taxon>
        <taxon>Tracheophyta</taxon>
        <taxon>Spermatophyta</taxon>
        <taxon>Magnoliopsida</taxon>
        <taxon>eudicotyledons</taxon>
        <taxon>Gunneridae</taxon>
        <taxon>Pentapetalae</taxon>
        <taxon>asterids</taxon>
        <taxon>lamiids</taxon>
        <taxon>Lamiales</taxon>
        <taxon>Oleaceae</taxon>
        <taxon>Forsythieae</taxon>
        <taxon>Abeliophyllum</taxon>
    </lineage>
</organism>
<dbReference type="AlphaFoldDB" id="A0ABD1PF94"/>
<sequence length="119" mass="13602">MDHSDLEEVIDLSGDELPTKNSKDENQRITNGVVADNAKMWHYMSQETIRGPFSLHMLKRWSDANYFYLSFTVGRIGRSQHVVDLCEVIDLSDDEFPTKNSKENDRRIANGVVADNAKI</sequence>
<evidence type="ECO:0000259" key="1">
    <source>
        <dbReference type="PROSITE" id="PS50829"/>
    </source>
</evidence>
<dbReference type="Proteomes" id="UP001604336">
    <property type="component" value="Unassembled WGS sequence"/>
</dbReference>
<dbReference type="SUPFAM" id="SSF55277">
    <property type="entry name" value="GYF domain"/>
    <property type="match status" value="1"/>
</dbReference>
<keyword evidence="3" id="KW-1185">Reference proteome</keyword>
<dbReference type="PROSITE" id="PS50829">
    <property type="entry name" value="GYF"/>
    <property type="match status" value="1"/>
</dbReference>
<proteinExistence type="predicted"/>
<gene>
    <name evidence="2" type="ORF">Adt_44696</name>
</gene>
<name>A0ABD1PF94_9LAMI</name>
<protein>
    <recommendedName>
        <fullName evidence="1">GYF domain-containing protein</fullName>
    </recommendedName>
</protein>
<dbReference type="SMART" id="SM00444">
    <property type="entry name" value="GYF"/>
    <property type="match status" value="1"/>
</dbReference>
<dbReference type="InterPro" id="IPR035445">
    <property type="entry name" value="GYF-like_dom_sf"/>
</dbReference>
<feature type="domain" description="GYF" evidence="1">
    <location>
        <begin position="38"/>
        <end position="90"/>
    </location>
</feature>